<name>A0A9J6AQ98_SOLCO</name>
<keyword evidence="2" id="KW-0067">ATP-binding</keyword>
<evidence type="ECO:0000313" key="5">
    <source>
        <dbReference type="Proteomes" id="UP000824120"/>
    </source>
</evidence>
<evidence type="ECO:0000256" key="1">
    <source>
        <dbReference type="ARBA" id="ARBA00022741"/>
    </source>
</evidence>
<dbReference type="OrthoDB" id="10251136at2759"/>
<protein>
    <recommendedName>
        <fullName evidence="3">Spastin/Vps4 C-terminal domain-containing protein</fullName>
    </recommendedName>
</protein>
<dbReference type="Pfam" id="PF09336">
    <property type="entry name" value="Vps4_C"/>
    <property type="match status" value="1"/>
</dbReference>
<evidence type="ECO:0000259" key="3">
    <source>
        <dbReference type="Pfam" id="PF09336"/>
    </source>
</evidence>
<reference evidence="4 5" key="1">
    <citation type="submission" date="2020-09" db="EMBL/GenBank/DDBJ databases">
        <title>De no assembly of potato wild relative species, Solanum commersonii.</title>
        <authorList>
            <person name="Cho K."/>
        </authorList>
    </citation>
    <scope>NUCLEOTIDE SEQUENCE [LARGE SCALE GENOMIC DNA]</scope>
    <source>
        <strain evidence="4">LZ3.2</strain>
        <tissue evidence="4">Leaf</tissue>
    </source>
</reference>
<keyword evidence="5" id="KW-1185">Reference proteome</keyword>
<dbReference type="EMBL" id="JACXVP010000002">
    <property type="protein sequence ID" value="KAG5626789.1"/>
    <property type="molecule type" value="Genomic_DNA"/>
</dbReference>
<evidence type="ECO:0000256" key="2">
    <source>
        <dbReference type="ARBA" id="ARBA00022840"/>
    </source>
</evidence>
<keyword evidence="1" id="KW-0547">Nucleotide-binding</keyword>
<dbReference type="InterPro" id="IPR015415">
    <property type="entry name" value="Spast_Vps4_C"/>
</dbReference>
<organism evidence="4 5">
    <name type="scientific">Solanum commersonii</name>
    <name type="common">Commerson's wild potato</name>
    <name type="synonym">Commerson's nightshade</name>
    <dbReference type="NCBI Taxonomy" id="4109"/>
    <lineage>
        <taxon>Eukaryota</taxon>
        <taxon>Viridiplantae</taxon>
        <taxon>Streptophyta</taxon>
        <taxon>Embryophyta</taxon>
        <taxon>Tracheophyta</taxon>
        <taxon>Spermatophyta</taxon>
        <taxon>Magnoliopsida</taxon>
        <taxon>eudicotyledons</taxon>
        <taxon>Gunneridae</taxon>
        <taxon>Pentapetalae</taxon>
        <taxon>asterids</taxon>
        <taxon>lamiids</taxon>
        <taxon>Solanales</taxon>
        <taxon>Solanaceae</taxon>
        <taxon>Solanoideae</taxon>
        <taxon>Solaneae</taxon>
        <taxon>Solanum</taxon>
    </lineage>
</organism>
<evidence type="ECO:0000313" key="4">
    <source>
        <dbReference type="EMBL" id="KAG5626789.1"/>
    </source>
</evidence>
<dbReference type="Gene3D" id="1.10.8.60">
    <property type="match status" value="1"/>
</dbReference>
<dbReference type="Proteomes" id="UP000824120">
    <property type="component" value="Chromosome 2"/>
</dbReference>
<gene>
    <name evidence="4" type="ORF">H5410_012007</name>
</gene>
<accession>A0A9J6AQ98</accession>
<proteinExistence type="predicted"/>
<comment type="caution">
    <text evidence="4">The sequence shown here is derived from an EMBL/GenBank/DDBJ whole genome shotgun (WGS) entry which is preliminary data.</text>
</comment>
<feature type="domain" description="Spastin/Vps4 C-terminal" evidence="3">
    <location>
        <begin position="35"/>
        <end position="69"/>
    </location>
</feature>
<sequence>MSLCPSMKLNSEDYSSDAHLGIDSSKIGVLILQVRGLRYGDFQKAMTVIRPSLQKSKWEELEKWNQEFGAN</sequence>
<dbReference type="AlphaFoldDB" id="A0A9J6AQ98"/>
<dbReference type="GO" id="GO:0005524">
    <property type="term" value="F:ATP binding"/>
    <property type="evidence" value="ECO:0007669"/>
    <property type="project" value="UniProtKB-KW"/>
</dbReference>